<evidence type="ECO:0000313" key="2">
    <source>
        <dbReference type="EMBL" id="AOR34253.1"/>
    </source>
</evidence>
<dbReference type="Pfam" id="PF10947">
    <property type="entry name" value="DUF2628"/>
    <property type="match status" value="1"/>
</dbReference>
<feature type="transmembrane region" description="Helical" evidence="1">
    <location>
        <begin position="50"/>
        <end position="68"/>
    </location>
</feature>
<name>A0A1D7YF57_9ACTN</name>
<keyword evidence="1" id="KW-0472">Membrane</keyword>
<keyword evidence="3" id="KW-1185">Reference proteome</keyword>
<gene>
    <name evidence="2" type="ORF">BFF78_27215</name>
</gene>
<dbReference type="Proteomes" id="UP000094960">
    <property type="component" value="Chromosome"/>
</dbReference>
<dbReference type="RefSeq" id="WP_069780808.1">
    <property type="nucleotide sequence ID" value="NZ_CP017248.1"/>
</dbReference>
<keyword evidence="1" id="KW-1133">Transmembrane helix</keyword>
<keyword evidence="1" id="KW-0812">Transmembrane</keyword>
<organism evidence="2 3">
    <name type="scientific">Streptomyces fodineus</name>
    <dbReference type="NCBI Taxonomy" id="1904616"/>
    <lineage>
        <taxon>Bacteria</taxon>
        <taxon>Bacillati</taxon>
        <taxon>Actinomycetota</taxon>
        <taxon>Actinomycetes</taxon>
        <taxon>Kitasatosporales</taxon>
        <taxon>Streptomycetaceae</taxon>
        <taxon>Streptomyces</taxon>
    </lineage>
</organism>
<feature type="transmembrane region" description="Helical" evidence="1">
    <location>
        <begin position="75"/>
        <end position="92"/>
    </location>
</feature>
<evidence type="ECO:0000256" key="1">
    <source>
        <dbReference type="SAM" id="Phobius"/>
    </source>
</evidence>
<evidence type="ECO:0008006" key="4">
    <source>
        <dbReference type="Google" id="ProtNLM"/>
    </source>
</evidence>
<reference evidence="3" key="1">
    <citation type="submission" date="2016-09" db="EMBL/GenBank/DDBJ databases">
        <title>Streptomyces puniciscabiei strain:TW1S1 Genome sequencing and assembly.</title>
        <authorList>
            <person name="Kim M.-K."/>
            <person name="Kim S.B."/>
        </authorList>
    </citation>
    <scope>NUCLEOTIDE SEQUENCE [LARGE SCALE GENOMIC DNA]</scope>
    <source>
        <strain evidence="3">TW1S1</strain>
    </source>
</reference>
<dbReference type="AlphaFoldDB" id="A0A1D7YF57"/>
<evidence type="ECO:0000313" key="3">
    <source>
        <dbReference type="Proteomes" id="UP000094960"/>
    </source>
</evidence>
<dbReference type="KEGG" id="spun:BFF78_27215"/>
<protein>
    <recommendedName>
        <fullName evidence="4">DUF2628 domain-containing protein</fullName>
    </recommendedName>
</protein>
<sequence>MASQDTLSPSLSASLSPRKQERFAFFDAHGGPLAPDYREARRAMPFGKRLFFNANWWAFFFGPFYFFARGMWKKGTVVLLGLLTYFSIEIALGVPKEYHWVGTVTSFLVMWSANYSDYLKVVKGSEGWNPFEGFKDGPQ</sequence>
<dbReference type="InterPro" id="IPR024399">
    <property type="entry name" value="DUF2628"/>
</dbReference>
<accession>A0A1D7YF57</accession>
<dbReference type="EMBL" id="CP017248">
    <property type="protein sequence ID" value="AOR34253.1"/>
    <property type="molecule type" value="Genomic_DNA"/>
</dbReference>
<proteinExistence type="predicted"/>